<name>A0A1C6UAG6_9ACTN</name>
<gene>
    <name evidence="1" type="ORF">GA0070603_1100</name>
</gene>
<accession>A0A1C6UAG6</accession>
<dbReference type="EMBL" id="FMIB01000002">
    <property type="protein sequence ID" value="SCL50954.1"/>
    <property type="molecule type" value="Genomic_DNA"/>
</dbReference>
<protein>
    <submittedName>
        <fullName evidence="1">Uncharacterized protein</fullName>
    </submittedName>
</protein>
<evidence type="ECO:0000313" key="2">
    <source>
        <dbReference type="Proteomes" id="UP000198605"/>
    </source>
</evidence>
<dbReference type="AlphaFoldDB" id="A0A1C6UAG6"/>
<organism evidence="1 2">
    <name type="scientific">Micromonospora chersina</name>
    <dbReference type="NCBI Taxonomy" id="47854"/>
    <lineage>
        <taxon>Bacteria</taxon>
        <taxon>Bacillati</taxon>
        <taxon>Actinomycetota</taxon>
        <taxon>Actinomycetes</taxon>
        <taxon>Micromonosporales</taxon>
        <taxon>Micromonosporaceae</taxon>
        <taxon>Micromonospora</taxon>
    </lineage>
</organism>
<proteinExistence type="predicted"/>
<reference evidence="2" key="1">
    <citation type="submission" date="2016-06" db="EMBL/GenBank/DDBJ databases">
        <authorList>
            <person name="Varghese N."/>
            <person name="Submissions Spin"/>
        </authorList>
    </citation>
    <scope>NUCLEOTIDE SEQUENCE [LARGE SCALE GENOMIC DNA]</scope>
    <source>
        <strain evidence="2">DSM 44151</strain>
    </source>
</reference>
<sequence length="71" mass="8122">MILPKGYRSPELAYAVEETDERGEILGQLGAFFSLHAAEACLSRLESEGFTNLHINMIPIHTRLDDWEFDR</sequence>
<dbReference type="Proteomes" id="UP000198605">
    <property type="component" value="Unassembled WGS sequence"/>
</dbReference>
<evidence type="ECO:0000313" key="1">
    <source>
        <dbReference type="EMBL" id="SCL50954.1"/>
    </source>
</evidence>
<keyword evidence="2" id="KW-1185">Reference proteome</keyword>